<dbReference type="AlphaFoldDB" id="A0A2N5NUL1"/>
<dbReference type="NCBIfam" id="TIGR01603">
    <property type="entry name" value="maj_tail_phi13"/>
    <property type="match status" value="1"/>
</dbReference>
<sequence length="186" mass="20650">MHNAHVALLQESDTGEITFDTPFAVPGSVSLSLEAQGELTPFYADGIKYYVSSSNSGYEGDWEMALITDEFREKILSEYIDKNKVMLEEATAKVKRFALGFEIDGDVRGTRFWFYCCTSTRPTTESSTTEDAIEPTTDTVTVSASAVQLGTAKKMAVRAKTTADTTDDLYEKWFDKVYIPDQEVAA</sequence>
<comment type="caution">
    <text evidence="1">The sequence shown here is derived from an EMBL/GenBank/DDBJ whole genome shotgun (WGS) entry which is preliminary data.</text>
</comment>
<reference evidence="1 2" key="1">
    <citation type="submission" date="2018-08" db="EMBL/GenBank/DDBJ databases">
        <title>A genome reference for cultivated species of the human gut microbiota.</title>
        <authorList>
            <person name="Zou Y."/>
            <person name="Xue W."/>
            <person name="Luo G."/>
        </authorList>
    </citation>
    <scope>NUCLEOTIDE SEQUENCE [LARGE SCALE GENOMIC DNA]</scope>
    <source>
        <strain evidence="1 2">AF19-16AC</strain>
    </source>
</reference>
<dbReference type="InterPro" id="IPR006490">
    <property type="entry name" value="Maj_tail_phi13"/>
</dbReference>
<evidence type="ECO:0000313" key="1">
    <source>
        <dbReference type="EMBL" id="RGT37417.1"/>
    </source>
</evidence>
<proteinExistence type="predicted"/>
<organism evidence="1 2">
    <name type="scientific">Mediterraneibacter gnavus</name>
    <name type="common">Ruminococcus gnavus</name>
    <dbReference type="NCBI Taxonomy" id="33038"/>
    <lineage>
        <taxon>Bacteria</taxon>
        <taxon>Bacillati</taxon>
        <taxon>Bacillota</taxon>
        <taxon>Clostridia</taxon>
        <taxon>Lachnospirales</taxon>
        <taxon>Lachnospiraceae</taxon>
        <taxon>Mediterraneibacter</taxon>
    </lineage>
</organism>
<accession>A0A2N5NUL1</accession>
<evidence type="ECO:0000313" key="2">
    <source>
        <dbReference type="Proteomes" id="UP000283834"/>
    </source>
</evidence>
<protein>
    <submittedName>
        <fullName evidence="1">Phage tail protein</fullName>
    </submittedName>
</protein>
<gene>
    <name evidence="1" type="ORF">DWX36_12350</name>
</gene>
<name>A0A2N5NUL1_MEDGN</name>
<dbReference type="EMBL" id="QRWQ01000012">
    <property type="protein sequence ID" value="RGT37417.1"/>
    <property type="molecule type" value="Genomic_DNA"/>
</dbReference>
<dbReference type="Proteomes" id="UP000283834">
    <property type="component" value="Unassembled WGS sequence"/>
</dbReference>